<reference evidence="4 5" key="1">
    <citation type="submission" date="2013-02" db="EMBL/GenBank/DDBJ databases">
        <title>The Genome Sequence of Enterococcus pallens BAA-351.</title>
        <authorList>
            <consortium name="The Broad Institute Genome Sequencing Platform"/>
            <consortium name="The Broad Institute Genome Sequencing Center for Infectious Disease"/>
            <person name="Earl A.M."/>
            <person name="Gilmore M.S."/>
            <person name="Lebreton F."/>
            <person name="Walker B."/>
            <person name="Young S.K."/>
            <person name="Zeng Q."/>
            <person name="Gargeya S."/>
            <person name="Fitzgerald M."/>
            <person name="Haas B."/>
            <person name="Abouelleil A."/>
            <person name="Alvarado L."/>
            <person name="Arachchi H.M."/>
            <person name="Berlin A.M."/>
            <person name="Chapman S.B."/>
            <person name="Dewar J."/>
            <person name="Goldberg J."/>
            <person name="Griggs A."/>
            <person name="Gujja S."/>
            <person name="Hansen M."/>
            <person name="Howarth C."/>
            <person name="Imamovic A."/>
            <person name="Larimer J."/>
            <person name="McCowan C."/>
            <person name="Murphy C."/>
            <person name="Neiman D."/>
            <person name="Pearson M."/>
            <person name="Priest M."/>
            <person name="Roberts A."/>
            <person name="Saif S."/>
            <person name="Shea T."/>
            <person name="Sisk P."/>
            <person name="Sykes S."/>
            <person name="Wortman J."/>
            <person name="Nusbaum C."/>
            <person name="Birren B."/>
        </authorList>
    </citation>
    <scope>NUCLEOTIDE SEQUENCE [LARGE SCALE GENOMIC DNA]</scope>
    <source>
        <strain evidence="4 5">ATCC BAA-351</strain>
    </source>
</reference>
<dbReference type="RefSeq" id="WP_010758393.1">
    <property type="nucleotide sequence ID" value="NZ_ASWD01000004.1"/>
</dbReference>
<proteinExistence type="predicted"/>
<evidence type="ECO:0000313" key="5">
    <source>
        <dbReference type="Proteomes" id="UP000013782"/>
    </source>
</evidence>
<feature type="chain" id="PRO_5039271314" description="WxL domain-containing protein" evidence="2">
    <location>
        <begin position="22"/>
        <end position="247"/>
    </location>
</feature>
<feature type="domain" description="WxL" evidence="3">
    <location>
        <begin position="31"/>
        <end position="243"/>
    </location>
</feature>
<gene>
    <name evidence="4" type="ORF">UAU_03416</name>
</gene>
<evidence type="ECO:0000259" key="3">
    <source>
        <dbReference type="Pfam" id="PF13731"/>
    </source>
</evidence>
<dbReference type="STRING" id="160454.RV10_GL002443"/>
<evidence type="ECO:0000313" key="4">
    <source>
        <dbReference type="EMBL" id="EOH90877.1"/>
    </source>
</evidence>
<protein>
    <recommendedName>
        <fullName evidence="3">WxL domain-containing protein</fullName>
    </recommendedName>
</protein>
<dbReference type="InterPro" id="IPR027994">
    <property type="entry name" value="WxL_dom"/>
</dbReference>
<accession>R2Q2S9</accession>
<keyword evidence="2" id="KW-0732">Signal</keyword>
<feature type="signal peptide" evidence="2">
    <location>
        <begin position="1"/>
        <end position="21"/>
    </location>
</feature>
<sequence length="247" mass="26070">MKKGRNIAVLASLLLCSTALGLQGEKVLAAEASSAKTPGQVELIENDEPTGPVNPLDPSKPGDSDKAPEDNGGSLTGNKGPLSLDVAPAAFNFGQQKMYSTEHTYQAVNVGDATDDGTPIENQYLQVTDNRDSDVFGWSVKVKQDSYLTDGAKVLTGTTINIPAGEARNSLNTPTTDIDARLKTYDAKIDLAEQTVFEAKSQDKGGKATSTSMWKSADVELTIPTGVAKAGNYTNTVTWILTAEATN</sequence>
<organism evidence="4 5">
    <name type="scientific">Enterococcus pallens ATCC BAA-351</name>
    <dbReference type="NCBI Taxonomy" id="1158607"/>
    <lineage>
        <taxon>Bacteria</taxon>
        <taxon>Bacillati</taxon>
        <taxon>Bacillota</taxon>
        <taxon>Bacilli</taxon>
        <taxon>Lactobacillales</taxon>
        <taxon>Enterococcaceae</taxon>
        <taxon>Enterococcus</taxon>
    </lineage>
</organism>
<dbReference type="HOGENOM" id="CLU_067278_3_1_9"/>
<dbReference type="AlphaFoldDB" id="R2Q2S9"/>
<feature type="compositionally biased region" description="Basic and acidic residues" evidence="1">
    <location>
        <begin position="60"/>
        <end position="69"/>
    </location>
</feature>
<evidence type="ECO:0000256" key="2">
    <source>
        <dbReference type="SAM" id="SignalP"/>
    </source>
</evidence>
<evidence type="ECO:0000256" key="1">
    <source>
        <dbReference type="SAM" id="MobiDB-lite"/>
    </source>
</evidence>
<dbReference type="EMBL" id="AJAQ01000035">
    <property type="protein sequence ID" value="EOH90877.1"/>
    <property type="molecule type" value="Genomic_DNA"/>
</dbReference>
<name>R2Q2S9_9ENTE</name>
<comment type="caution">
    <text evidence="4">The sequence shown here is derived from an EMBL/GenBank/DDBJ whole genome shotgun (WGS) entry which is preliminary data.</text>
</comment>
<dbReference type="Proteomes" id="UP000013782">
    <property type="component" value="Unassembled WGS sequence"/>
</dbReference>
<dbReference type="Pfam" id="PF13731">
    <property type="entry name" value="WxL"/>
    <property type="match status" value="1"/>
</dbReference>
<dbReference type="PATRIC" id="fig|1158607.3.peg.3406"/>
<dbReference type="eggNOG" id="ENOG50306C1">
    <property type="taxonomic scope" value="Bacteria"/>
</dbReference>
<feature type="region of interest" description="Disordered" evidence="1">
    <location>
        <begin position="31"/>
        <end position="81"/>
    </location>
</feature>
<keyword evidence="5" id="KW-1185">Reference proteome</keyword>